<accession>A0AA37SMM6</accession>
<dbReference type="Gene3D" id="3.40.50.300">
    <property type="entry name" value="P-loop containing nucleotide triphosphate hydrolases"/>
    <property type="match status" value="1"/>
</dbReference>
<proteinExistence type="predicted"/>
<evidence type="ECO:0000313" key="1">
    <source>
        <dbReference type="EMBL" id="GLR17573.1"/>
    </source>
</evidence>
<name>A0AA37SMM6_9BACT</name>
<dbReference type="InterPro" id="IPR027417">
    <property type="entry name" value="P-loop_NTPase"/>
</dbReference>
<dbReference type="Proteomes" id="UP001156666">
    <property type="component" value="Unassembled WGS sequence"/>
</dbReference>
<sequence length="253" mass="29566">MHLGRRSNLFYAGELKKFNRSFHARRCTCGEAAKDCDFWGPLISQEMKYFNRGIDKDISILLFVKNMKSLFFGNSRKLIEEEKAFLENLAIYKEEKNQAVSIMIDSSKSLNRLVMYREMKDLEVYTIYLERDLRANIASFVKRGNGVLNSYLRLKINGALIKRYLSRNKINHIKIKYEDFISQPEETIQNILHKFNIKDEGVSASENETVHLISGNEKTRFRTTTGNYKIDQSANLQDPFSNWQKNILRLLGI</sequence>
<dbReference type="EMBL" id="BSOH01000014">
    <property type="protein sequence ID" value="GLR17573.1"/>
    <property type="molecule type" value="Genomic_DNA"/>
</dbReference>
<protein>
    <recommendedName>
        <fullName evidence="3">Sulfotransferase domain-containing protein</fullName>
    </recommendedName>
</protein>
<comment type="caution">
    <text evidence="1">The sequence shown here is derived from an EMBL/GenBank/DDBJ whole genome shotgun (WGS) entry which is preliminary data.</text>
</comment>
<reference evidence="1" key="2">
    <citation type="submission" date="2023-01" db="EMBL/GenBank/DDBJ databases">
        <title>Draft genome sequence of Portibacter lacus strain NBRC 108769.</title>
        <authorList>
            <person name="Sun Q."/>
            <person name="Mori K."/>
        </authorList>
    </citation>
    <scope>NUCLEOTIDE SEQUENCE</scope>
    <source>
        <strain evidence="1">NBRC 108769</strain>
    </source>
</reference>
<dbReference type="AlphaFoldDB" id="A0AA37SMM6"/>
<evidence type="ECO:0000313" key="2">
    <source>
        <dbReference type="Proteomes" id="UP001156666"/>
    </source>
</evidence>
<gene>
    <name evidence="1" type="ORF">GCM10007940_21880</name>
</gene>
<dbReference type="SUPFAM" id="SSF52540">
    <property type="entry name" value="P-loop containing nucleoside triphosphate hydrolases"/>
    <property type="match status" value="1"/>
</dbReference>
<evidence type="ECO:0008006" key="3">
    <source>
        <dbReference type="Google" id="ProtNLM"/>
    </source>
</evidence>
<organism evidence="1 2">
    <name type="scientific">Portibacter lacus</name>
    <dbReference type="NCBI Taxonomy" id="1099794"/>
    <lineage>
        <taxon>Bacteria</taxon>
        <taxon>Pseudomonadati</taxon>
        <taxon>Bacteroidota</taxon>
        <taxon>Saprospiria</taxon>
        <taxon>Saprospirales</taxon>
        <taxon>Haliscomenobacteraceae</taxon>
        <taxon>Portibacter</taxon>
    </lineage>
</organism>
<keyword evidence="2" id="KW-1185">Reference proteome</keyword>
<reference evidence="1" key="1">
    <citation type="journal article" date="2014" name="Int. J. Syst. Evol. Microbiol.">
        <title>Complete genome sequence of Corynebacterium casei LMG S-19264T (=DSM 44701T), isolated from a smear-ripened cheese.</title>
        <authorList>
            <consortium name="US DOE Joint Genome Institute (JGI-PGF)"/>
            <person name="Walter F."/>
            <person name="Albersmeier A."/>
            <person name="Kalinowski J."/>
            <person name="Ruckert C."/>
        </authorList>
    </citation>
    <scope>NUCLEOTIDE SEQUENCE</scope>
    <source>
        <strain evidence="1">NBRC 108769</strain>
    </source>
</reference>